<accession>X1KRB2</accession>
<dbReference type="PANTHER" id="PTHR37954">
    <property type="entry name" value="BLL4979 PROTEIN"/>
    <property type="match status" value="1"/>
</dbReference>
<gene>
    <name evidence="1" type="ORF">S06H3_17688</name>
</gene>
<dbReference type="Pfam" id="PF02596">
    <property type="entry name" value="DUF169"/>
    <property type="match status" value="1"/>
</dbReference>
<dbReference type="AlphaFoldDB" id="X1KRB2"/>
<dbReference type="EMBL" id="BARV01008867">
    <property type="protein sequence ID" value="GAI09233.1"/>
    <property type="molecule type" value="Genomic_DNA"/>
</dbReference>
<protein>
    <submittedName>
        <fullName evidence="1">Uncharacterized protein</fullName>
    </submittedName>
</protein>
<sequence length="231" mass="26273">MTPKLRDYSIFDKFNFERKPVGVKFLPIKPEGIKRIDKRLSFCEMFKEAQTSHPFFVQREDLHCIEPLLLGMEDPDPMLVSGLVGETDGLFEEARANRKIYQYLPKMLKGSVNYVVFSPIDQLTFDPDVLVITANVTQAYHILRALNYSSGDMWSAKGTSVAACSWIYIYPVLSGELNFTITGLSLGMRTLKVFPEGLILISIPWTKLPMTMENLQNMSWTLLSDEVTGED</sequence>
<evidence type="ECO:0000313" key="1">
    <source>
        <dbReference type="EMBL" id="GAI09233.1"/>
    </source>
</evidence>
<proteinExistence type="predicted"/>
<reference evidence="1" key="1">
    <citation type="journal article" date="2014" name="Front. Microbiol.">
        <title>High frequency of phylogenetically diverse reductive dehalogenase-homologous genes in deep subseafloor sedimentary metagenomes.</title>
        <authorList>
            <person name="Kawai M."/>
            <person name="Futagami T."/>
            <person name="Toyoda A."/>
            <person name="Takaki Y."/>
            <person name="Nishi S."/>
            <person name="Hori S."/>
            <person name="Arai W."/>
            <person name="Tsubouchi T."/>
            <person name="Morono Y."/>
            <person name="Uchiyama I."/>
            <person name="Ito T."/>
            <person name="Fujiyama A."/>
            <person name="Inagaki F."/>
            <person name="Takami H."/>
        </authorList>
    </citation>
    <scope>NUCLEOTIDE SEQUENCE</scope>
    <source>
        <strain evidence="1">Expedition CK06-06</strain>
    </source>
</reference>
<dbReference type="InterPro" id="IPR003748">
    <property type="entry name" value="DUF169"/>
</dbReference>
<organism evidence="1">
    <name type="scientific">marine sediment metagenome</name>
    <dbReference type="NCBI Taxonomy" id="412755"/>
    <lineage>
        <taxon>unclassified sequences</taxon>
        <taxon>metagenomes</taxon>
        <taxon>ecological metagenomes</taxon>
    </lineage>
</organism>
<comment type="caution">
    <text evidence="1">The sequence shown here is derived from an EMBL/GenBank/DDBJ whole genome shotgun (WGS) entry which is preliminary data.</text>
</comment>
<name>X1KRB2_9ZZZZ</name>
<feature type="non-terminal residue" evidence="1">
    <location>
        <position position="231"/>
    </location>
</feature>
<dbReference type="PANTHER" id="PTHR37954:SF3">
    <property type="entry name" value="DUF169 DOMAIN-CONTAINING PROTEIN"/>
    <property type="match status" value="1"/>
</dbReference>